<evidence type="ECO:0000256" key="1">
    <source>
        <dbReference type="SAM" id="Phobius"/>
    </source>
</evidence>
<organism evidence="2 3">
    <name type="scientific">Phtheirospermum japonicum</name>
    <dbReference type="NCBI Taxonomy" id="374723"/>
    <lineage>
        <taxon>Eukaryota</taxon>
        <taxon>Viridiplantae</taxon>
        <taxon>Streptophyta</taxon>
        <taxon>Embryophyta</taxon>
        <taxon>Tracheophyta</taxon>
        <taxon>Spermatophyta</taxon>
        <taxon>Magnoliopsida</taxon>
        <taxon>eudicotyledons</taxon>
        <taxon>Gunneridae</taxon>
        <taxon>Pentapetalae</taxon>
        <taxon>asterids</taxon>
        <taxon>lamiids</taxon>
        <taxon>Lamiales</taxon>
        <taxon>Orobanchaceae</taxon>
        <taxon>Orobanchaceae incertae sedis</taxon>
        <taxon>Phtheirospermum</taxon>
    </lineage>
</organism>
<dbReference type="AlphaFoldDB" id="A0A830BB84"/>
<keyword evidence="3" id="KW-1185">Reference proteome</keyword>
<reference evidence="2" key="1">
    <citation type="submission" date="2020-07" db="EMBL/GenBank/DDBJ databases">
        <title>Ethylene signaling mediates host invasion by parasitic plants.</title>
        <authorList>
            <person name="Yoshida S."/>
        </authorList>
    </citation>
    <scope>NUCLEOTIDE SEQUENCE</scope>
    <source>
        <strain evidence="2">Okayama</strain>
    </source>
</reference>
<keyword evidence="1" id="KW-1133">Transmembrane helix</keyword>
<proteinExistence type="predicted"/>
<dbReference type="PANTHER" id="PTHR33133">
    <property type="entry name" value="OS08G0107100 PROTEIN-RELATED"/>
    <property type="match status" value="1"/>
</dbReference>
<feature type="transmembrane region" description="Helical" evidence="1">
    <location>
        <begin position="26"/>
        <end position="45"/>
    </location>
</feature>
<feature type="transmembrane region" description="Helical" evidence="1">
    <location>
        <begin position="212"/>
        <end position="232"/>
    </location>
</feature>
<dbReference type="EMBL" id="BMAC01000082">
    <property type="protein sequence ID" value="GFP84297.1"/>
    <property type="molecule type" value="Genomic_DNA"/>
</dbReference>
<gene>
    <name evidence="2" type="ORF">PHJA_000573400</name>
</gene>
<keyword evidence="1" id="KW-0812">Transmembrane</keyword>
<feature type="transmembrane region" description="Helical" evidence="1">
    <location>
        <begin position="133"/>
        <end position="158"/>
    </location>
</feature>
<evidence type="ECO:0000313" key="2">
    <source>
        <dbReference type="EMBL" id="GFP84297.1"/>
    </source>
</evidence>
<keyword evidence="1" id="KW-0472">Membrane</keyword>
<protein>
    <submittedName>
        <fullName evidence="2">Uncharacterized protein</fullName>
    </submittedName>
</protein>
<comment type="caution">
    <text evidence="2">The sequence shown here is derived from an EMBL/GenBank/DDBJ whole genome shotgun (WGS) entry which is preliminary data.</text>
</comment>
<accession>A0A830BB84</accession>
<feature type="transmembrane region" description="Helical" evidence="1">
    <location>
        <begin position="238"/>
        <end position="264"/>
    </location>
</feature>
<dbReference type="PANTHER" id="PTHR33133:SF1">
    <property type="entry name" value="EXPRESSED PROTEIN-RELATED"/>
    <property type="match status" value="1"/>
</dbReference>
<sequence length="275" mass="30478">MEFSEIFSFLIILKESIQILSKNGKLTAILSLVLPSILLLSFTHLSQYQLADIYTSQSILNYLPASLLLLAEIALLLVYLAISHASVVAAILVASASYNSLSSNDLFTSMKRTSWRKTFAASFHFSRTRCLSVILLPAVLIGLAYPDIFIISTVIIIATVITDFQLYSSSSVVWGLSLVVLVLEEVSCCSPGEAMERAGDLVKGGRQLLKGCMLNVFISLPCLVVYNLVWAFKFQNLTVYGMLLINTLSIMKMVLFMAYTVLYFQCKEHHGDEIC</sequence>
<dbReference type="Proteomes" id="UP000653305">
    <property type="component" value="Unassembled WGS sequence"/>
</dbReference>
<evidence type="ECO:0000313" key="3">
    <source>
        <dbReference type="Proteomes" id="UP000653305"/>
    </source>
</evidence>
<dbReference type="OrthoDB" id="1165804at2759"/>
<name>A0A830BB84_9LAMI</name>
<feature type="transmembrane region" description="Helical" evidence="1">
    <location>
        <begin position="65"/>
        <end position="94"/>
    </location>
</feature>